<name>A0A0M8ZML5_9HYME</name>
<dbReference type="EMBL" id="KQ436245">
    <property type="protein sequence ID" value="KOX67305.1"/>
    <property type="molecule type" value="Genomic_DNA"/>
</dbReference>
<feature type="compositionally biased region" description="Acidic residues" evidence="1">
    <location>
        <begin position="161"/>
        <end position="186"/>
    </location>
</feature>
<accession>A0A0M8ZML5</accession>
<sequence>MKSSDSCLTTISVTTFLVLVQTMMITCLVPDVTQSCRRMEGPNRHGRLVVLRRTFDEHSDHSLRLESLELDNLLFVSMASEKFYECPGALETYLAWLRKYPKFNLRWTLVDNGEKIRSFRHDYADTPNAQHACPVMTSEDGKGGIMVAPNMVPPAANDQAEKEDSDAGEDVEDAEEEEEEQEEQEEERNRRCLKTGLEMSRESRAHLLKRTHRLHISKDLNIAKSWCVLKPFVVEHIVESGYEAVPYLIDTKVYQIGYIFVQESSHVQCFCAVPQLKLLGPIRDFLVHEKSNVRWSDKDLPTIKTTGDERDFRVVLEGSKQELVFRAFDCHFLDKAPDLSIEGEVTIDRSTHEDLATADWFGLITGVFVADEFDIHAKRNNRERVFYVGGKSNTILFKYEICKMDKNGSVYETSVAEIECKWLPAEERDMDELPVTEFVNQSTRTGWSDVTDVPDQTLEFPILTAYYSSGANAGSPISRSRPTKRRTPPSKVKPDISRSPRWQETVSGNLLRTRWRFKVHHHLRPNVFVVPAGWRANPFEHDSFAYVAASLAQHRRTKSACQENPLSWSSPWRTCARTWNHATMNPPKEALLHLQPPRQGAPNQGAVVPARGSELFEDGSYDEFVFDRYTNNSDYSSTKERKDFDSVIPVIDWEKDKSNATQKNFKQLISAFSLMCVKSQKRLEYKGKYQKDLSEIKGLVLSFYHRRNHCRDKIVTLSEMAKLRRVFHFNISDEDENSTPCWSCLRRKKIHLAMEILLTASQICLATPIVPIVETQSPADEEKNIRTRPKFRAVASGPFSETNRAESYYIAIIYNEEDTRRESFTPKRHFDPDENLLEELGYSTILLADKEEKKTRDRTLSTERDPSQKLVPATANASEEAERSRIRVRRDPGYTPHACSSISFTSISPMEILCFGQRKVVETIFTNRDGSLSNHSCSRLPNLIKMCVTAKAEHSLQLLTEVKSFVSSSRKVCKIFAKIRDPVTAGTLREEQVGVSTSDSVSSLQCLAPPFKRASVLNVANFNLYSCTFPDNGKIRTVEGKPFAVSHQSAGGNLPACTDQKLRNHEKNPYEKTIYIIIQLLLTAFPQLRDIRFRLREPVKLQYLRSILLSIHPTFGEEIRTTNLKAAPKNLAHKRGIASYLMPCTDAENPREKQKEEEERRNVSKESEVDPFCRDDHIVHFLREFSGIRRPGHVVFFFSSSYSAKPHNPSSTAVGDRDGDTGTTALLMFRQQRHSAEGFAARGTRDLPQSGHWYLGDVDDEEDDEVDEDEDKDEAVELLDAPPIFSIFELTIAEPADVLPADDLPLSLPGDERSSGVTGGGDRSDPEPSELVGERPQ</sequence>
<feature type="region of interest" description="Disordered" evidence="1">
    <location>
        <begin position="853"/>
        <end position="887"/>
    </location>
</feature>
<dbReference type="OrthoDB" id="6343900at2759"/>
<reference evidence="3 4" key="1">
    <citation type="submission" date="2015-07" db="EMBL/GenBank/DDBJ databases">
        <title>The genome of Melipona quadrifasciata.</title>
        <authorList>
            <person name="Pan H."/>
            <person name="Kapheim K."/>
        </authorList>
    </citation>
    <scope>NUCLEOTIDE SEQUENCE [LARGE SCALE GENOMIC DNA]</scope>
    <source>
        <strain evidence="3">0111107301</strain>
        <tissue evidence="3">Whole body</tissue>
    </source>
</reference>
<keyword evidence="2" id="KW-0732">Signal</keyword>
<feature type="region of interest" description="Disordered" evidence="1">
    <location>
        <begin position="1300"/>
        <end position="1337"/>
    </location>
</feature>
<evidence type="ECO:0000256" key="1">
    <source>
        <dbReference type="SAM" id="MobiDB-lite"/>
    </source>
</evidence>
<feature type="region of interest" description="Disordered" evidence="1">
    <location>
        <begin position="149"/>
        <end position="195"/>
    </location>
</feature>
<feature type="chain" id="PRO_5005830815" evidence="2">
    <location>
        <begin position="36"/>
        <end position="1337"/>
    </location>
</feature>
<dbReference type="Proteomes" id="UP000053105">
    <property type="component" value="Unassembled WGS sequence"/>
</dbReference>
<feature type="compositionally biased region" description="Basic and acidic residues" evidence="1">
    <location>
        <begin position="1322"/>
        <end position="1337"/>
    </location>
</feature>
<proteinExistence type="predicted"/>
<feature type="region of interest" description="Disordered" evidence="1">
    <location>
        <begin position="1145"/>
        <end position="1167"/>
    </location>
</feature>
<evidence type="ECO:0000313" key="4">
    <source>
        <dbReference type="Proteomes" id="UP000053105"/>
    </source>
</evidence>
<keyword evidence="4" id="KW-1185">Reference proteome</keyword>
<feature type="compositionally biased region" description="Basic and acidic residues" evidence="1">
    <location>
        <begin position="853"/>
        <end position="867"/>
    </location>
</feature>
<feature type="compositionally biased region" description="Basic and acidic residues" evidence="1">
    <location>
        <begin position="1148"/>
        <end position="1167"/>
    </location>
</feature>
<protein>
    <submittedName>
        <fullName evidence="3">Uncharacterized protein</fullName>
    </submittedName>
</protein>
<evidence type="ECO:0000256" key="2">
    <source>
        <dbReference type="SAM" id="SignalP"/>
    </source>
</evidence>
<organism evidence="3 4">
    <name type="scientific">Melipona quadrifasciata</name>
    <dbReference type="NCBI Taxonomy" id="166423"/>
    <lineage>
        <taxon>Eukaryota</taxon>
        <taxon>Metazoa</taxon>
        <taxon>Ecdysozoa</taxon>
        <taxon>Arthropoda</taxon>
        <taxon>Hexapoda</taxon>
        <taxon>Insecta</taxon>
        <taxon>Pterygota</taxon>
        <taxon>Neoptera</taxon>
        <taxon>Endopterygota</taxon>
        <taxon>Hymenoptera</taxon>
        <taxon>Apocrita</taxon>
        <taxon>Aculeata</taxon>
        <taxon>Apoidea</taxon>
        <taxon>Anthophila</taxon>
        <taxon>Apidae</taxon>
        <taxon>Melipona</taxon>
    </lineage>
</organism>
<gene>
    <name evidence="3" type="ORF">WN51_09880</name>
</gene>
<evidence type="ECO:0000313" key="3">
    <source>
        <dbReference type="EMBL" id="KOX67305.1"/>
    </source>
</evidence>
<feature type="signal peptide" evidence="2">
    <location>
        <begin position="1"/>
        <end position="35"/>
    </location>
</feature>
<feature type="region of interest" description="Disordered" evidence="1">
    <location>
        <begin position="472"/>
        <end position="499"/>
    </location>
</feature>